<keyword evidence="4" id="KW-0677">Repeat</keyword>
<feature type="compositionally biased region" description="Basic and acidic residues" evidence="5">
    <location>
        <begin position="35"/>
        <end position="49"/>
    </location>
</feature>
<dbReference type="InterPro" id="IPR010909">
    <property type="entry name" value="PLAC"/>
</dbReference>
<dbReference type="SMART" id="SM00209">
    <property type="entry name" value="TSP1"/>
    <property type="match status" value="3"/>
</dbReference>
<dbReference type="FunFam" id="2.20.100.10:FF:000005">
    <property type="entry name" value="ADAM metallopeptidase with thrombospondin type 1 motif 9"/>
    <property type="match status" value="1"/>
</dbReference>
<dbReference type="OrthoDB" id="10035764at2759"/>
<dbReference type="GO" id="GO:0006508">
    <property type="term" value="P:proteolysis"/>
    <property type="evidence" value="ECO:0007669"/>
    <property type="project" value="TreeGrafter"/>
</dbReference>
<evidence type="ECO:0000313" key="7">
    <source>
        <dbReference type="Proteomes" id="UP000749559"/>
    </source>
</evidence>
<dbReference type="Proteomes" id="UP000749559">
    <property type="component" value="Unassembled WGS sequence"/>
</dbReference>
<evidence type="ECO:0000313" key="6">
    <source>
        <dbReference type="EMBL" id="CAH1796677.1"/>
    </source>
</evidence>
<evidence type="ECO:0000256" key="4">
    <source>
        <dbReference type="ARBA" id="ARBA00022737"/>
    </source>
</evidence>
<dbReference type="InterPro" id="IPR050439">
    <property type="entry name" value="ADAMTS_ADAMTS-like"/>
</dbReference>
<sequence length="387" mass="43170">MPPTTITTSTPSATSPENISTSSPIDGATTTQDVIKNKEFDERKSENEINKNYITPDTKHKHRSKNNHLKDNVKNTEDIHPAPIQTIDGVTTSKMPSETIATEISKTVTIATVPSTSNQLEITNDSEFKNTQYKEATTSAPTRHVTSATEDTLNVDSLEVNDFEWLPLNWAKCTRPCGEGIKKREVICASKLLQSEVEASKCSSLPAVPNTQPCNVEPCVEWEMSEWSTCSKTCGRGSQEREVTCPIPNMCDDEMKPQTVQLCELQACSRWVSGQWSKCTRTCGGGNQIRHVQCVDNSNNTPTTGCDPQHQPKTSARCNTAACTHHKSAHLNTGKFQCRRNTMSNHICGALKRFGQCQQRYVQLKCCRTCNSHRYHRTKSRLRTRTT</sequence>
<comment type="caution">
    <text evidence="6">The sequence shown here is derived from an EMBL/GenBank/DDBJ whole genome shotgun (WGS) entry which is preliminary data.</text>
</comment>
<dbReference type="InterPro" id="IPR036383">
    <property type="entry name" value="TSP1_rpt_sf"/>
</dbReference>
<dbReference type="Pfam" id="PF19030">
    <property type="entry name" value="TSP1_ADAMTS"/>
    <property type="match status" value="3"/>
</dbReference>
<dbReference type="PANTHER" id="PTHR13723:SF311">
    <property type="entry name" value="ADAM CYSTEINE-RICH DOMAIN-CONTAINING PROTEIN"/>
    <property type="match status" value="1"/>
</dbReference>
<keyword evidence="2" id="KW-0964">Secreted</keyword>
<keyword evidence="3" id="KW-0732">Signal</keyword>
<keyword evidence="7" id="KW-1185">Reference proteome</keyword>
<feature type="compositionally biased region" description="Low complexity" evidence="5">
    <location>
        <begin position="1"/>
        <end position="16"/>
    </location>
</feature>
<evidence type="ECO:0000256" key="1">
    <source>
        <dbReference type="ARBA" id="ARBA00004613"/>
    </source>
</evidence>
<dbReference type="PROSITE" id="PS50092">
    <property type="entry name" value="TSP1"/>
    <property type="match status" value="2"/>
</dbReference>
<accession>A0A8J1TWV6</accession>
<evidence type="ECO:0000256" key="3">
    <source>
        <dbReference type="ARBA" id="ARBA00022729"/>
    </source>
</evidence>
<reference evidence="6" key="1">
    <citation type="submission" date="2022-03" db="EMBL/GenBank/DDBJ databases">
        <authorList>
            <person name="Martin C."/>
        </authorList>
    </citation>
    <scope>NUCLEOTIDE SEQUENCE</scope>
</reference>
<evidence type="ECO:0000256" key="5">
    <source>
        <dbReference type="SAM" id="MobiDB-lite"/>
    </source>
</evidence>
<dbReference type="InterPro" id="IPR000884">
    <property type="entry name" value="TSP1_rpt"/>
</dbReference>
<name>A0A8J1TWV6_OWEFU</name>
<gene>
    <name evidence="6" type="ORF">OFUS_LOCUS21060</name>
</gene>
<dbReference type="GO" id="GO:0031012">
    <property type="term" value="C:extracellular matrix"/>
    <property type="evidence" value="ECO:0007669"/>
    <property type="project" value="TreeGrafter"/>
</dbReference>
<dbReference type="PANTHER" id="PTHR13723">
    <property type="entry name" value="ADAMTS A DISINTEGRIN AND METALLOPROTEASE WITH THROMBOSPONDIN MOTIFS PROTEASE"/>
    <property type="match status" value="1"/>
</dbReference>
<dbReference type="PROSITE" id="PS50900">
    <property type="entry name" value="PLAC"/>
    <property type="match status" value="1"/>
</dbReference>
<dbReference type="GO" id="GO:0005576">
    <property type="term" value="C:extracellular region"/>
    <property type="evidence" value="ECO:0007669"/>
    <property type="project" value="UniProtKB-SubCell"/>
</dbReference>
<dbReference type="EMBL" id="CAIIXF020000010">
    <property type="protein sequence ID" value="CAH1796677.1"/>
    <property type="molecule type" value="Genomic_DNA"/>
</dbReference>
<protein>
    <submittedName>
        <fullName evidence="6">Uncharacterized protein</fullName>
    </submittedName>
</protein>
<dbReference type="GO" id="GO:0004222">
    <property type="term" value="F:metalloendopeptidase activity"/>
    <property type="evidence" value="ECO:0007669"/>
    <property type="project" value="TreeGrafter"/>
</dbReference>
<proteinExistence type="predicted"/>
<feature type="compositionally biased region" description="Polar residues" evidence="5">
    <location>
        <begin position="17"/>
        <end position="34"/>
    </location>
</feature>
<feature type="region of interest" description="Disordered" evidence="5">
    <location>
        <begin position="1"/>
        <end position="74"/>
    </location>
</feature>
<dbReference type="GO" id="GO:0030198">
    <property type="term" value="P:extracellular matrix organization"/>
    <property type="evidence" value="ECO:0007669"/>
    <property type="project" value="TreeGrafter"/>
</dbReference>
<dbReference type="SUPFAM" id="SSF82895">
    <property type="entry name" value="TSP-1 type 1 repeat"/>
    <property type="match status" value="3"/>
</dbReference>
<dbReference type="AlphaFoldDB" id="A0A8J1TWV6"/>
<evidence type="ECO:0000256" key="2">
    <source>
        <dbReference type="ARBA" id="ARBA00022525"/>
    </source>
</evidence>
<organism evidence="6 7">
    <name type="scientific">Owenia fusiformis</name>
    <name type="common">Polychaete worm</name>
    <dbReference type="NCBI Taxonomy" id="6347"/>
    <lineage>
        <taxon>Eukaryota</taxon>
        <taxon>Metazoa</taxon>
        <taxon>Spiralia</taxon>
        <taxon>Lophotrochozoa</taxon>
        <taxon>Annelida</taxon>
        <taxon>Polychaeta</taxon>
        <taxon>Sedentaria</taxon>
        <taxon>Canalipalpata</taxon>
        <taxon>Sabellida</taxon>
        <taxon>Oweniida</taxon>
        <taxon>Oweniidae</taxon>
        <taxon>Owenia</taxon>
    </lineage>
</organism>
<dbReference type="Gene3D" id="2.20.100.10">
    <property type="entry name" value="Thrombospondin type-1 (TSP1) repeat"/>
    <property type="match status" value="3"/>
</dbReference>
<comment type="subcellular location">
    <subcellularLocation>
        <location evidence="1">Secreted</location>
    </subcellularLocation>
</comment>